<evidence type="ECO:0000313" key="3">
    <source>
        <dbReference type="Proteomes" id="UP000221011"/>
    </source>
</evidence>
<dbReference type="PROSITE" id="PS51819">
    <property type="entry name" value="VOC"/>
    <property type="match status" value="1"/>
</dbReference>
<dbReference type="SUPFAM" id="SSF54593">
    <property type="entry name" value="Glyoxalase/Bleomycin resistance protein/Dihydroxybiphenyl dioxygenase"/>
    <property type="match status" value="1"/>
</dbReference>
<name>A0A291Q1N5_9ACTN</name>
<dbReference type="EMBL" id="CP022685">
    <property type="protein sequence ID" value="ATL25404.1"/>
    <property type="molecule type" value="Genomic_DNA"/>
</dbReference>
<evidence type="ECO:0000313" key="2">
    <source>
        <dbReference type="EMBL" id="ATL25404.1"/>
    </source>
</evidence>
<feature type="domain" description="VOC" evidence="1">
    <location>
        <begin position="3"/>
        <end position="119"/>
    </location>
</feature>
<accession>A0A291Q1N5</accession>
<evidence type="ECO:0000259" key="1">
    <source>
        <dbReference type="PROSITE" id="PS51819"/>
    </source>
</evidence>
<protein>
    <recommendedName>
        <fullName evidence="1">VOC domain-containing protein</fullName>
    </recommendedName>
</protein>
<dbReference type="PANTHER" id="PTHR33993:SF14">
    <property type="entry name" value="GB|AAF24581.1"/>
    <property type="match status" value="1"/>
</dbReference>
<reference evidence="2 3" key="1">
    <citation type="submission" date="2017-08" db="EMBL/GenBank/DDBJ databases">
        <title>Complete Genome Sequence of Streptomyces formicae KY5, the formicamycin producer.</title>
        <authorList>
            <person name="Holmes N.A."/>
            <person name="Devine R."/>
            <person name="Qin Z."/>
            <person name="Seipke R.F."/>
            <person name="Wilkinson B."/>
            <person name="Hutchings M.I."/>
        </authorList>
    </citation>
    <scope>NUCLEOTIDE SEQUENCE [LARGE SCALE GENOMIC DNA]</scope>
    <source>
        <strain evidence="2 3">KY5</strain>
    </source>
</reference>
<dbReference type="InterPro" id="IPR037523">
    <property type="entry name" value="VOC_core"/>
</dbReference>
<dbReference type="AlphaFoldDB" id="A0A291Q1N5"/>
<dbReference type="RefSeq" id="WP_234362578.1">
    <property type="nucleotide sequence ID" value="NZ_CP022685.1"/>
</dbReference>
<dbReference type="Proteomes" id="UP000221011">
    <property type="component" value="Chromosome"/>
</dbReference>
<sequence length="120" mass="12813">MPTAIQPIIATPDVDRLVTFYRELLGADEAERFPEDGEVFFVQLTLDGAELGVVANADAETGAPGRVLLSAMVEGVDDLLKRVEPLGGTVSGEPNDMPWGQRVAHIKDPDGNVVNLCQAL</sequence>
<keyword evidence="3" id="KW-1185">Reference proteome</keyword>
<dbReference type="KEGG" id="sfk:KY5_0386c"/>
<dbReference type="PANTHER" id="PTHR33993">
    <property type="entry name" value="GLYOXALASE-RELATED"/>
    <property type="match status" value="1"/>
</dbReference>
<dbReference type="Pfam" id="PF00903">
    <property type="entry name" value="Glyoxalase"/>
    <property type="match status" value="1"/>
</dbReference>
<dbReference type="InterPro" id="IPR004360">
    <property type="entry name" value="Glyas_Fos-R_dOase_dom"/>
</dbReference>
<dbReference type="InterPro" id="IPR052164">
    <property type="entry name" value="Anthracycline_SecMetBiosynth"/>
</dbReference>
<dbReference type="InterPro" id="IPR029068">
    <property type="entry name" value="Glyas_Bleomycin-R_OHBP_Dase"/>
</dbReference>
<proteinExistence type="predicted"/>
<dbReference type="Gene3D" id="3.10.180.10">
    <property type="entry name" value="2,3-Dihydroxybiphenyl 1,2-Dioxygenase, domain 1"/>
    <property type="match status" value="1"/>
</dbReference>
<organism evidence="2 3">
    <name type="scientific">Streptomyces formicae</name>
    <dbReference type="NCBI Taxonomy" id="1616117"/>
    <lineage>
        <taxon>Bacteria</taxon>
        <taxon>Bacillati</taxon>
        <taxon>Actinomycetota</taxon>
        <taxon>Actinomycetes</taxon>
        <taxon>Kitasatosporales</taxon>
        <taxon>Streptomycetaceae</taxon>
        <taxon>Streptomyces</taxon>
    </lineage>
</organism>
<gene>
    <name evidence="2" type="ORF">KY5_0386c</name>
</gene>